<organism evidence="8 9">
    <name type="scientific">Fraxinus pennsylvanica</name>
    <dbReference type="NCBI Taxonomy" id="56036"/>
    <lineage>
        <taxon>Eukaryota</taxon>
        <taxon>Viridiplantae</taxon>
        <taxon>Streptophyta</taxon>
        <taxon>Embryophyta</taxon>
        <taxon>Tracheophyta</taxon>
        <taxon>Spermatophyta</taxon>
        <taxon>Magnoliopsida</taxon>
        <taxon>eudicotyledons</taxon>
        <taxon>Gunneridae</taxon>
        <taxon>Pentapetalae</taxon>
        <taxon>asterids</taxon>
        <taxon>lamiids</taxon>
        <taxon>Lamiales</taxon>
        <taxon>Oleaceae</taxon>
        <taxon>Oleeae</taxon>
        <taxon>Fraxinus</taxon>
    </lineage>
</organism>
<keyword evidence="9" id="KW-1185">Reference proteome</keyword>
<dbReference type="GO" id="GO:0005634">
    <property type="term" value="C:nucleus"/>
    <property type="evidence" value="ECO:0007669"/>
    <property type="project" value="UniProtKB-SubCell"/>
</dbReference>
<proteinExistence type="predicted"/>
<feature type="domain" description="DUF7952" evidence="7">
    <location>
        <begin position="150"/>
        <end position="280"/>
    </location>
</feature>
<evidence type="ECO:0000256" key="1">
    <source>
        <dbReference type="ARBA" id="ARBA00004123"/>
    </source>
</evidence>
<evidence type="ECO:0000256" key="4">
    <source>
        <dbReference type="ARBA" id="ARBA00023242"/>
    </source>
</evidence>
<accession>A0AAD1ZW89</accession>
<feature type="region of interest" description="Disordered" evidence="5">
    <location>
        <begin position="476"/>
        <end position="509"/>
    </location>
</feature>
<feature type="compositionally biased region" description="Acidic residues" evidence="5">
    <location>
        <begin position="482"/>
        <end position="492"/>
    </location>
</feature>
<feature type="compositionally biased region" description="Polar residues" evidence="5">
    <location>
        <begin position="494"/>
        <end position="509"/>
    </location>
</feature>
<evidence type="ECO:0000259" key="7">
    <source>
        <dbReference type="Pfam" id="PF25826"/>
    </source>
</evidence>
<dbReference type="InterPro" id="IPR056067">
    <property type="entry name" value="DUF7650"/>
</dbReference>
<name>A0AAD1ZW89_9LAMI</name>
<evidence type="ECO:0000313" key="8">
    <source>
        <dbReference type="EMBL" id="CAI9776804.1"/>
    </source>
</evidence>
<reference evidence="8" key="1">
    <citation type="submission" date="2023-05" db="EMBL/GenBank/DDBJ databases">
        <authorList>
            <person name="Huff M."/>
        </authorList>
    </citation>
    <scope>NUCLEOTIDE SEQUENCE</scope>
</reference>
<keyword evidence="4" id="KW-0539">Nucleus</keyword>
<keyword evidence="3" id="KW-0804">Transcription</keyword>
<gene>
    <name evidence="8" type="ORF">FPE_LOCUS24234</name>
</gene>
<feature type="region of interest" description="Disordered" evidence="5">
    <location>
        <begin position="697"/>
        <end position="728"/>
    </location>
</feature>
<dbReference type="Proteomes" id="UP000834106">
    <property type="component" value="Chromosome 15"/>
</dbReference>
<evidence type="ECO:0000256" key="2">
    <source>
        <dbReference type="ARBA" id="ARBA00023015"/>
    </source>
</evidence>
<dbReference type="AlphaFoldDB" id="A0AAD1ZW89"/>
<evidence type="ECO:0000256" key="3">
    <source>
        <dbReference type="ARBA" id="ARBA00023163"/>
    </source>
</evidence>
<feature type="domain" description="DUF7650" evidence="6">
    <location>
        <begin position="318"/>
        <end position="406"/>
    </location>
</feature>
<dbReference type="PANTHER" id="PTHR13859">
    <property type="entry name" value="ATROPHIN-RELATED"/>
    <property type="match status" value="1"/>
</dbReference>
<protein>
    <submittedName>
        <fullName evidence="8">Uncharacterized protein</fullName>
    </submittedName>
</protein>
<dbReference type="EMBL" id="OU503050">
    <property type="protein sequence ID" value="CAI9776804.1"/>
    <property type="molecule type" value="Genomic_DNA"/>
</dbReference>
<feature type="compositionally biased region" description="Polar residues" evidence="5">
    <location>
        <begin position="697"/>
        <end position="714"/>
    </location>
</feature>
<comment type="subcellular location">
    <subcellularLocation>
        <location evidence="1">Nucleus</location>
    </subcellularLocation>
</comment>
<dbReference type="PANTHER" id="PTHR13859:SF11">
    <property type="entry name" value="GRUNGE, ISOFORM J"/>
    <property type="match status" value="1"/>
</dbReference>
<keyword evidence="2" id="KW-0805">Transcription regulation</keyword>
<evidence type="ECO:0000256" key="5">
    <source>
        <dbReference type="SAM" id="MobiDB-lite"/>
    </source>
</evidence>
<dbReference type="InterPro" id="IPR057712">
    <property type="entry name" value="DUF7952"/>
</dbReference>
<dbReference type="Pfam" id="PF24662">
    <property type="entry name" value="DUF7650"/>
    <property type="match status" value="1"/>
</dbReference>
<dbReference type="GO" id="GO:0003714">
    <property type="term" value="F:transcription corepressor activity"/>
    <property type="evidence" value="ECO:0007669"/>
    <property type="project" value="TreeGrafter"/>
</dbReference>
<evidence type="ECO:0000259" key="6">
    <source>
        <dbReference type="Pfam" id="PF24662"/>
    </source>
</evidence>
<evidence type="ECO:0000313" key="9">
    <source>
        <dbReference type="Proteomes" id="UP000834106"/>
    </source>
</evidence>
<sequence>MASVRLDQNGECVDIMSVEHLLPLDSSDACDDFGEPDILPRIGDDYQLEIPPSIEKSLYISYTRNSTNAQNGVHSHHNFFIGLPIPVVWINPGGGCMRQDTWEELKIASNFSSSEVNSIKESENLPTEDKFHQSCDRGYFLVLELPSDFWSDIEKDSFLLGLYIFEKNFVQLRQFIESKEIGAILSFYYGKFYGSENYRRWSEGRKVRNKRYVHGQKIFSGLRQEELISRILPSMSEECQNALVEVSKSFGEGKLSLQDYVSSLKAVVGIKVLIEAFAIGKGKQDLTRMALETSRSNQVVAMRPEIPTGRAWSSLTASEVIKFLTGDYRLSKARSNDLFWEAVWPRLLARGWHSEQPKDQSFIAGLKHGLVFLIPGVRKFSRRKLVKGDHYFDSVSDVLSKIAKEPELLEIEAEEDHDLPTIQRHCYLQPQTPNRNSDIMKFAVVDTSLTDGKPYKLKELRSLPFEISSMLTSRNCSKVSEESTDETTDESDSVNTMHVDSGETDNASIQTTKFNGEMLPGRKDLDANAPYQDIHSISPDVDNMLLSSLKNKKYLHLDKRSRKVVNSRLCRKQKQENVDIIAPITKRHRELTACSCEETRNGLIHSSRVPGSENKISSCFSGIHELSEYTSIEVGSSHDKWSSTISPKGSPIGSVECTPNRNVDAAEAPLENPQTQISIDLNFPQVPPDLENGFLATESQNSSATEASYKQKPNMNMRRHSTRNRPPTIRALEALANGFLTANRRRSKSSSS</sequence>
<dbReference type="Pfam" id="PF25826">
    <property type="entry name" value="DUF7952"/>
    <property type="match status" value="1"/>
</dbReference>